<name>A0AAE1DT20_9GAST</name>
<comment type="caution">
    <text evidence="1">The sequence shown here is derived from an EMBL/GenBank/DDBJ whole genome shotgun (WGS) entry which is preliminary data.</text>
</comment>
<evidence type="ECO:0000313" key="2">
    <source>
        <dbReference type="Proteomes" id="UP001283361"/>
    </source>
</evidence>
<proteinExistence type="predicted"/>
<dbReference type="EMBL" id="JAWDGP010002547">
    <property type="protein sequence ID" value="KAK3782026.1"/>
    <property type="molecule type" value="Genomic_DNA"/>
</dbReference>
<evidence type="ECO:0000313" key="1">
    <source>
        <dbReference type="EMBL" id="KAK3782026.1"/>
    </source>
</evidence>
<keyword evidence="2" id="KW-1185">Reference proteome</keyword>
<organism evidence="1 2">
    <name type="scientific">Elysia crispata</name>
    <name type="common">lettuce slug</name>
    <dbReference type="NCBI Taxonomy" id="231223"/>
    <lineage>
        <taxon>Eukaryota</taxon>
        <taxon>Metazoa</taxon>
        <taxon>Spiralia</taxon>
        <taxon>Lophotrochozoa</taxon>
        <taxon>Mollusca</taxon>
        <taxon>Gastropoda</taxon>
        <taxon>Heterobranchia</taxon>
        <taxon>Euthyneura</taxon>
        <taxon>Panpulmonata</taxon>
        <taxon>Sacoglossa</taxon>
        <taxon>Placobranchoidea</taxon>
        <taxon>Plakobranchidae</taxon>
        <taxon>Elysia</taxon>
    </lineage>
</organism>
<sequence>MHKLQTVGLPGMSTRHSNTLYFESKDCSSLNQACQGREGAEHNTIPTHPPIARDSNSETACRFLAEVSIPTLETEK</sequence>
<reference evidence="1" key="1">
    <citation type="journal article" date="2023" name="G3 (Bethesda)">
        <title>A reference genome for the long-term kleptoplast-retaining sea slug Elysia crispata morphotype clarki.</title>
        <authorList>
            <person name="Eastman K.E."/>
            <person name="Pendleton A.L."/>
            <person name="Shaikh M.A."/>
            <person name="Suttiyut T."/>
            <person name="Ogas R."/>
            <person name="Tomko P."/>
            <person name="Gavelis G."/>
            <person name="Widhalm J.R."/>
            <person name="Wisecaver J.H."/>
        </authorList>
    </citation>
    <scope>NUCLEOTIDE SEQUENCE</scope>
    <source>
        <strain evidence="1">ECLA1</strain>
    </source>
</reference>
<dbReference type="AlphaFoldDB" id="A0AAE1DT20"/>
<gene>
    <name evidence="1" type="ORF">RRG08_027200</name>
</gene>
<protein>
    <submittedName>
        <fullName evidence="1">Uncharacterized protein</fullName>
    </submittedName>
</protein>
<dbReference type="Proteomes" id="UP001283361">
    <property type="component" value="Unassembled WGS sequence"/>
</dbReference>
<accession>A0AAE1DT20</accession>